<sequence>MLADDQKVDLETARGMLVYRDAALPTTLFYYAATRPAIARGDDGNYQLTLVHYDRPIDGLAGMLSFVVDLQPDPVEMDNMERELAARYPGADLQFEPIAWSDGTVAAAIIGGGAVTATPSLLGQNSAALAIGLTTDQYVLLRGSAGAPAAAPIQIVYSLSYAALRPMYGATIHFDESKFRDWVQKKCSANFVVISVEKTDTFEQLRQDGVLRVESVNQTGGDAPPGLRDAFLKSLQSILTPLPRFAPAPEANTGNWLVGFDCATVHDVQNMSRRLDTDMQVTGVVARTAVLQGAPGGLAEALAQRPDIELSTSASFTQSLTVRCHDRFGGRPLRRADVRITPAPSARDTNVVGFTQPTDAATLQLTRASGNTAPTTYDCTLYFGAGATADAAPCQSGAIAIAPGQAYLDVVPALWYTYRQYLASVADDFPWELVRSVRLELNGPAALACTPAVLDIDKTTAALAIDAFAPTRVDLDAVGYTATYTPRLGAKFSIPGQPAGAAIFLNPLRRRRVTFRVAAGYHWQATSAIEVVVAGAADNPQLWVDGKLCLTPAQPQREFIYWYAFDKTLSFRWRLRDAAGAASAQILTTSSALEVIFPQPPAVP</sequence>
<name>A0ABX0LET9_9BURK</name>
<protein>
    <submittedName>
        <fullName evidence="1">Uncharacterized protein</fullName>
    </submittedName>
</protein>
<evidence type="ECO:0000313" key="2">
    <source>
        <dbReference type="Proteomes" id="UP000785613"/>
    </source>
</evidence>
<dbReference type="EMBL" id="VUYU01000004">
    <property type="protein sequence ID" value="NHZ33343.1"/>
    <property type="molecule type" value="Genomic_DNA"/>
</dbReference>
<proteinExistence type="predicted"/>
<gene>
    <name evidence="1" type="ORF">F0185_07035</name>
</gene>
<reference evidence="1 2" key="1">
    <citation type="submission" date="2019-09" db="EMBL/GenBank/DDBJ databases">
        <title>Taxonomy of Antarctic Massilia spp.: description of Massilia rubra sp. nov., Massilia aquatica sp. nov., Massilia mucilaginosa sp. nov., Massilia frigida sp. nov. isolated from streams, lakes and regoliths.</title>
        <authorList>
            <person name="Holochova P."/>
            <person name="Sedlacek I."/>
            <person name="Kralova S."/>
            <person name="Maslanova I."/>
            <person name="Busse H.-J."/>
            <person name="Stankova E."/>
            <person name="Vrbovska V."/>
            <person name="Kovarovic V."/>
            <person name="Bartak M."/>
            <person name="Svec P."/>
            <person name="Pantucek R."/>
        </authorList>
    </citation>
    <scope>NUCLEOTIDE SEQUENCE [LARGE SCALE GENOMIC DNA]</scope>
    <source>
        <strain evidence="1 2">CCM 8692</strain>
    </source>
</reference>
<evidence type="ECO:0000313" key="1">
    <source>
        <dbReference type="EMBL" id="NHZ33343.1"/>
    </source>
</evidence>
<keyword evidence="2" id="KW-1185">Reference proteome</keyword>
<accession>A0ABX0LET9</accession>
<comment type="caution">
    <text evidence="1">The sequence shown here is derived from an EMBL/GenBank/DDBJ whole genome shotgun (WGS) entry which is preliminary data.</text>
</comment>
<organism evidence="1 2">
    <name type="scientific">Massilia rubra</name>
    <dbReference type="NCBI Taxonomy" id="2607910"/>
    <lineage>
        <taxon>Bacteria</taxon>
        <taxon>Pseudomonadati</taxon>
        <taxon>Pseudomonadota</taxon>
        <taxon>Betaproteobacteria</taxon>
        <taxon>Burkholderiales</taxon>
        <taxon>Oxalobacteraceae</taxon>
        <taxon>Telluria group</taxon>
        <taxon>Massilia</taxon>
    </lineage>
</organism>
<dbReference type="Proteomes" id="UP000785613">
    <property type="component" value="Unassembled WGS sequence"/>
</dbReference>
<dbReference type="RefSeq" id="WP_167222927.1">
    <property type="nucleotide sequence ID" value="NZ_VUYU01000004.1"/>
</dbReference>